<evidence type="ECO:0000256" key="3">
    <source>
        <dbReference type="ARBA" id="ARBA00012944"/>
    </source>
</evidence>
<geneLocation type="mitochondrion" evidence="17"/>
<gene>
    <name evidence="17" type="primary">ND6</name>
</gene>
<evidence type="ECO:0000256" key="10">
    <source>
        <dbReference type="ARBA" id="ARBA00022989"/>
    </source>
</evidence>
<evidence type="ECO:0000256" key="6">
    <source>
        <dbReference type="ARBA" id="ARBA00022660"/>
    </source>
</evidence>
<evidence type="ECO:0000313" key="17">
    <source>
        <dbReference type="EMBL" id="AML26727.1"/>
    </source>
</evidence>
<keyword evidence="6" id="KW-0679">Respiratory chain</keyword>
<dbReference type="EC" id="7.1.1.2" evidence="3"/>
<keyword evidence="13 16" id="KW-0472">Membrane</keyword>
<evidence type="ECO:0000256" key="11">
    <source>
        <dbReference type="ARBA" id="ARBA00023027"/>
    </source>
</evidence>
<dbReference type="AlphaFoldDB" id="A0A126TGH5"/>
<keyword evidence="11" id="KW-0520">NAD</keyword>
<dbReference type="PANTHER" id="PTHR11435">
    <property type="entry name" value="NADH UBIQUINONE OXIDOREDUCTASE SUBUNIT ND6"/>
    <property type="match status" value="1"/>
</dbReference>
<evidence type="ECO:0000256" key="8">
    <source>
        <dbReference type="ARBA" id="ARBA00022967"/>
    </source>
</evidence>
<dbReference type="PANTHER" id="PTHR11435:SF1">
    <property type="entry name" value="NADH-UBIQUINONE OXIDOREDUCTASE CHAIN 6"/>
    <property type="match status" value="1"/>
</dbReference>
<dbReference type="GO" id="GO:0008137">
    <property type="term" value="F:NADH dehydrogenase (ubiquinone) activity"/>
    <property type="evidence" value="ECO:0007669"/>
    <property type="project" value="UniProtKB-EC"/>
</dbReference>
<evidence type="ECO:0000256" key="7">
    <source>
        <dbReference type="ARBA" id="ARBA00022692"/>
    </source>
</evidence>
<evidence type="ECO:0000256" key="16">
    <source>
        <dbReference type="SAM" id="Phobius"/>
    </source>
</evidence>
<feature type="transmembrane region" description="Helical" evidence="16">
    <location>
        <begin position="80"/>
        <end position="97"/>
    </location>
</feature>
<evidence type="ECO:0000256" key="14">
    <source>
        <dbReference type="ARBA" id="ARBA00031019"/>
    </source>
</evidence>
<evidence type="ECO:0000256" key="4">
    <source>
        <dbReference type="ARBA" id="ARBA00021095"/>
    </source>
</evidence>
<keyword evidence="9" id="KW-0249">Electron transport</keyword>
<keyword evidence="12 17" id="KW-0496">Mitochondrion</keyword>
<keyword evidence="10 16" id="KW-1133">Transmembrane helix</keyword>
<sequence length="156" mass="17880">MSVTMMIMAAIFIQMKHPLSMSLILLMQTVLISIQTGILSLNTWFSYIMFLIMVGGMLVLFIYMTSVASNEKFSYKMNDLILPMSTLIMSAIFYLMSEQNSNFNNMWIPFPNPQLVKYLNFPSNSIILMMMIYLLIALIAVVNISNIGYGPLRQKF</sequence>
<evidence type="ECO:0000256" key="2">
    <source>
        <dbReference type="ARBA" id="ARBA00005698"/>
    </source>
</evidence>
<dbReference type="EMBL" id="KT696263">
    <property type="protein sequence ID" value="AML26727.1"/>
    <property type="molecule type" value="Genomic_DNA"/>
</dbReference>
<evidence type="ECO:0000256" key="9">
    <source>
        <dbReference type="ARBA" id="ARBA00022982"/>
    </source>
</evidence>
<comment type="catalytic activity">
    <reaction evidence="15">
        <text>a ubiquinone + NADH + 5 H(+)(in) = a ubiquinol + NAD(+) + 4 H(+)(out)</text>
        <dbReference type="Rhea" id="RHEA:29091"/>
        <dbReference type="Rhea" id="RHEA-COMP:9565"/>
        <dbReference type="Rhea" id="RHEA-COMP:9566"/>
        <dbReference type="ChEBI" id="CHEBI:15378"/>
        <dbReference type="ChEBI" id="CHEBI:16389"/>
        <dbReference type="ChEBI" id="CHEBI:17976"/>
        <dbReference type="ChEBI" id="CHEBI:57540"/>
        <dbReference type="ChEBI" id="CHEBI:57945"/>
        <dbReference type="EC" id="7.1.1.2"/>
    </reaction>
</comment>
<dbReference type="InterPro" id="IPR050269">
    <property type="entry name" value="ComplexI_Subunit6"/>
</dbReference>
<keyword evidence="8" id="KW-1278">Translocase</keyword>
<keyword evidence="5" id="KW-0813">Transport</keyword>
<proteinExistence type="inferred from homology"/>
<keyword evidence="7 16" id="KW-0812">Transmembrane</keyword>
<evidence type="ECO:0000256" key="5">
    <source>
        <dbReference type="ARBA" id="ARBA00022448"/>
    </source>
</evidence>
<feature type="transmembrane region" description="Helical" evidence="16">
    <location>
        <begin position="126"/>
        <end position="149"/>
    </location>
</feature>
<evidence type="ECO:0000256" key="1">
    <source>
        <dbReference type="ARBA" id="ARBA00004225"/>
    </source>
</evidence>
<dbReference type="GO" id="GO:0031966">
    <property type="term" value="C:mitochondrial membrane"/>
    <property type="evidence" value="ECO:0007669"/>
    <property type="project" value="UniProtKB-SubCell"/>
</dbReference>
<feature type="transmembrane region" description="Helical" evidence="16">
    <location>
        <begin position="46"/>
        <end position="68"/>
    </location>
</feature>
<organism evidence="17">
    <name type="scientific">Histeridae sp. BMNH 1274738</name>
    <dbReference type="NCBI Taxonomy" id="1796507"/>
    <lineage>
        <taxon>Eukaryota</taxon>
        <taxon>Metazoa</taxon>
        <taxon>Ecdysozoa</taxon>
        <taxon>Arthropoda</taxon>
        <taxon>Hexapoda</taxon>
        <taxon>Insecta</taxon>
        <taxon>Pterygota</taxon>
        <taxon>Neoptera</taxon>
        <taxon>Endopterygota</taxon>
        <taxon>Coleoptera</taxon>
        <taxon>Polyphaga</taxon>
        <taxon>Staphyliniformia</taxon>
        <taxon>Histeridae</taxon>
    </lineage>
</organism>
<evidence type="ECO:0000256" key="15">
    <source>
        <dbReference type="ARBA" id="ARBA00049551"/>
    </source>
</evidence>
<comment type="subcellular location">
    <subcellularLocation>
        <location evidence="1">Mitochondrion membrane</location>
        <topology evidence="1">Multi-pass membrane protein</topology>
    </subcellularLocation>
</comment>
<evidence type="ECO:0000256" key="12">
    <source>
        <dbReference type="ARBA" id="ARBA00023128"/>
    </source>
</evidence>
<reference evidence="17" key="1">
    <citation type="submission" date="2015-09" db="EMBL/GenBank/DDBJ databases">
        <title>Capturing the unknown biodiversity of arthropods in tropical forests using metagenomics.</title>
        <authorList>
            <person name="Andujar C."/>
            <person name="Creedy T.J."/>
            <person name="Garner B."/>
            <person name="Canty R."/>
            <person name="Warner H.B."/>
            <person name="Lipecki J."/>
            <person name="Crampton-Platt A."/>
            <person name="Gabrielli M."/>
            <person name="Croydon-Veleslavov I.A."/>
            <person name="Lim J.L."/>
            <person name="Linard B."/>
            <person name="Vogler A."/>
        </authorList>
    </citation>
    <scope>NUCLEOTIDE SEQUENCE</scope>
</reference>
<comment type="similarity">
    <text evidence="2">Belongs to the complex I subunit 6 family.</text>
</comment>
<evidence type="ECO:0000256" key="13">
    <source>
        <dbReference type="ARBA" id="ARBA00023136"/>
    </source>
</evidence>
<protein>
    <recommendedName>
        <fullName evidence="4">NADH-ubiquinone oxidoreductase chain 6</fullName>
        <ecNumber evidence="3">7.1.1.2</ecNumber>
    </recommendedName>
    <alternativeName>
        <fullName evidence="14">NADH dehydrogenase subunit 6</fullName>
    </alternativeName>
</protein>
<name>A0A126TGH5_9COLE</name>
<accession>A0A126TGH5</accession>